<evidence type="ECO:0000256" key="2">
    <source>
        <dbReference type="RuleBase" id="RU362080"/>
    </source>
</evidence>
<dbReference type="OrthoDB" id="33091at2"/>
<evidence type="ECO:0000313" key="4">
    <source>
        <dbReference type="Proteomes" id="UP000279859"/>
    </source>
</evidence>
<protein>
    <recommendedName>
        <fullName evidence="2">Antitoxin</fullName>
    </recommendedName>
</protein>
<evidence type="ECO:0000256" key="1">
    <source>
        <dbReference type="ARBA" id="ARBA00009981"/>
    </source>
</evidence>
<dbReference type="RefSeq" id="WP_123045931.1">
    <property type="nucleotide sequence ID" value="NZ_RDSR01000012.1"/>
</dbReference>
<dbReference type="InterPro" id="IPR051416">
    <property type="entry name" value="phD-YefM_TA_antitoxins"/>
</dbReference>
<dbReference type="AlphaFoldDB" id="A0A3M8LCU4"/>
<dbReference type="EMBL" id="RDSR01000012">
    <property type="protein sequence ID" value="RNE62308.1"/>
    <property type="molecule type" value="Genomic_DNA"/>
</dbReference>
<keyword evidence="4" id="KW-1185">Reference proteome</keyword>
<comment type="function">
    <text evidence="2">Antitoxin component of a type II toxin-antitoxin (TA) system.</text>
</comment>
<gene>
    <name evidence="3" type="ORF">EEJ31_08735</name>
</gene>
<reference evidence="3 4" key="1">
    <citation type="submission" date="2018-11" db="EMBL/GenBank/DDBJ databases">
        <title>Cryobacterium sp. nov., isolated from rhizosphere soil of lettuce.</title>
        <authorList>
            <person name="Wang Y."/>
        </authorList>
    </citation>
    <scope>NUCLEOTIDE SEQUENCE [LARGE SCALE GENOMIC DNA]</scope>
    <source>
        <strain evidence="3 4">NEAU-85</strain>
    </source>
</reference>
<sequence length="84" mass="9123">MQINILQARNNLSRLVAAAGNGEEIVIANRGRPVAKLVAVGSDTKPHTGSQIAAWLKSNPLPTPAIRRDVDLDKQIADEREAWD</sequence>
<comment type="similarity">
    <text evidence="1 2">Belongs to the phD/YefM antitoxin family.</text>
</comment>
<dbReference type="PANTHER" id="PTHR35377">
    <property type="entry name" value="ANTITOXIN VAPB49-RELATED-RELATED"/>
    <property type="match status" value="1"/>
</dbReference>
<dbReference type="InterPro" id="IPR036165">
    <property type="entry name" value="YefM-like_sf"/>
</dbReference>
<dbReference type="Proteomes" id="UP000279859">
    <property type="component" value="Unassembled WGS sequence"/>
</dbReference>
<comment type="caution">
    <text evidence="3">The sequence shown here is derived from an EMBL/GenBank/DDBJ whole genome shotgun (WGS) entry which is preliminary data.</text>
</comment>
<organism evidence="3 4">
    <name type="scientific">Cryobacterium tepidiphilum</name>
    <dbReference type="NCBI Taxonomy" id="2486026"/>
    <lineage>
        <taxon>Bacteria</taxon>
        <taxon>Bacillati</taxon>
        <taxon>Actinomycetota</taxon>
        <taxon>Actinomycetes</taxon>
        <taxon>Micrococcales</taxon>
        <taxon>Microbacteriaceae</taxon>
        <taxon>Cryobacterium</taxon>
    </lineage>
</organism>
<dbReference type="PANTHER" id="PTHR35377:SF4">
    <property type="entry name" value="PREVENT-HOST-DEATH FAMILY PROTEIN"/>
    <property type="match status" value="1"/>
</dbReference>
<proteinExistence type="inferred from homology"/>
<name>A0A3M8LCU4_9MICO</name>
<dbReference type="InterPro" id="IPR006442">
    <property type="entry name" value="Antitoxin_Phd/YefM"/>
</dbReference>
<dbReference type="NCBIfam" id="TIGR01552">
    <property type="entry name" value="phd_fam"/>
    <property type="match status" value="1"/>
</dbReference>
<dbReference type="Pfam" id="PF02604">
    <property type="entry name" value="PhdYeFM_antitox"/>
    <property type="match status" value="1"/>
</dbReference>
<evidence type="ECO:0000313" key="3">
    <source>
        <dbReference type="EMBL" id="RNE62308.1"/>
    </source>
</evidence>
<dbReference type="SUPFAM" id="SSF143120">
    <property type="entry name" value="YefM-like"/>
    <property type="match status" value="1"/>
</dbReference>
<dbReference type="Gene3D" id="3.40.1620.10">
    <property type="entry name" value="YefM-like domain"/>
    <property type="match status" value="1"/>
</dbReference>
<accession>A0A3M8LCU4</accession>